<proteinExistence type="predicted"/>
<feature type="domain" description="GLEYA adhesin" evidence="2">
    <location>
        <begin position="215"/>
        <end position="300"/>
    </location>
</feature>
<evidence type="ECO:0000259" key="2">
    <source>
        <dbReference type="Pfam" id="PF10528"/>
    </source>
</evidence>
<dbReference type="OMA" id="FHDATPT"/>
<dbReference type="VEuPathDB" id="FungiDB:MAPG_09358"/>
<keyword evidence="5" id="KW-1185">Reference proteome</keyword>
<dbReference type="Proteomes" id="UP000011715">
    <property type="component" value="Unassembled WGS sequence"/>
</dbReference>
<reference evidence="3" key="1">
    <citation type="submission" date="2010-05" db="EMBL/GenBank/DDBJ databases">
        <title>The Genome Sequence of Magnaporthe poae strain ATCC 64411.</title>
        <authorList>
            <consortium name="The Broad Institute Genome Sequencing Platform"/>
            <consortium name="Broad Institute Genome Sequencing Center for Infectious Disease"/>
            <person name="Ma L.-J."/>
            <person name="Dead R."/>
            <person name="Young S."/>
            <person name="Zeng Q."/>
            <person name="Koehrsen M."/>
            <person name="Alvarado L."/>
            <person name="Berlin A."/>
            <person name="Chapman S.B."/>
            <person name="Chen Z."/>
            <person name="Freedman E."/>
            <person name="Gellesch M."/>
            <person name="Goldberg J."/>
            <person name="Griggs A."/>
            <person name="Gujja S."/>
            <person name="Heilman E.R."/>
            <person name="Heiman D."/>
            <person name="Hepburn T."/>
            <person name="Howarth C."/>
            <person name="Jen D."/>
            <person name="Larson L."/>
            <person name="Mehta T."/>
            <person name="Neiman D."/>
            <person name="Pearson M."/>
            <person name="Roberts A."/>
            <person name="Saif S."/>
            <person name="Shea T."/>
            <person name="Shenoy N."/>
            <person name="Sisk P."/>
            <person name="Stolte C."/>
            <person name="Sykes S."/>
            <person name="Walk T."/>
            <person name="White J."/>
            <person name="Yandava C."/>
            <person name="Haas B."/>
            <person name="Nusbaum C."/>
            <person name="Birren B."/>
        </authorList>
    </citation>
    <scope>NUCLEOTIDE SEQUENCE</scope>
    <source>
        <strain evidence="3">ATCC 64411</strain>
    </source>
</reference>
<evidence type="ECO:0000256" key="1">
    <source>
        <dbReference type="SAM" id="SignalP"/>
    </source>
</evidence>
<evidence type="ECO:0000313" key="5">
    <source>
        <dbReference type="Proteomes" id="UP000011715"/>
    </source>
</evidence>
<name>A0A0C4E9R0_MAGP6</name>
<reference evidence="4" key="5">
    <citation type="submission" date="2015-06" db="UniProtKB">
        <authorList>
            <consortium name="EnsemblFungi"/>
        </authorList>
    </citation>
    <scope>IDENTIFICATION</scope>
    <source>
        <strain evidence="4">ATCC 64411</strain>
    </source>
</reference>
<evidence type="ECO:0000313" key="3">
    <source>
        <dbReference type="EMBL" id="KLU90832.1"/>
    </source>
</evidence>
<gene>
    <name evidence="3" type="ORF">MAPG_09358</name>
</gene>
<dbReference type="EnsemblFungi" id="MAPG_09358T0">
    <property type="protein sequence ID" value="MAPG_09358T0"/>
    <property type="gene ID" value="MAPG_09358"/>
</dbReference>
<dbReference type="Pfam" id="PF10528">
    <property type="entry name" value="GLEYA"/>
    <property type="match status" value="1"/>
</dbReference>
<feature type="chain" id="PRO_5009385864" description="GLEYA adhesin domain-containing protein" evidence="1">
    <location>
        <begin position="17"/>
        <end position="342"/>
    </location>
</feature>
<sequence>MQVLALGLAALPGVLANVVTTACNADNCARDVTGTRAGKLPIETRKADCSNFMTSTVYATPTATSTPAIVYNRKMKRDPVTVQGTMPAYVSQCAGTSAYSSVCSCWGYTAGVTTVTTPTTTVVAPAATCTKGLEWAYYALEQGSGPGQVPVNPANGPYSNVFDAGTIKGLTPFSTGTSKRITFGATPNGGPGCNGGNAFVDGVEQAPGSHNDYAVLQHRGYIMADQTGIYKATAGADEMVLGWFGASAVSGWTTANAQLKAGYGFGTSQYTFTATAGDVIPFRVLFVNAQGCYYLGFTLTRPDNSVLVTNTANTDTSSIIQHCSGAPMEAKAPSWPAFSAEQ</sequence>
<reference evidence="3" key="3">
    <citation type="submission" date="2011-03" db="EMBL/GenBank/DDBJ databases">
        <title>Annotation of Magnaporthe poae ATCC 64411.</title>
        <authorList>
            <person name="Ma L.-J."/>
            <person name="Dead R."/>
            <person name="Young S.K."/>
            <person name="Zeng Q."/>
            <person name="Gargeya S."/>
            <person name="Fitzgerald M."/>
            <person name="Haas B."/>
            <person name="Abouelleil A."/>
            <person name="Alvarado L."/>
            <person name="Arachchi H.M."/>
            <person name="Berlin A."/>
            <person name="Brown A."/>
            <person name="Chapman S.B."/>
            <person name="Chen Z."/>
            <person name="Dunbar C."/>
            <person name="Freedman E."/>
            <person name="Gearin G."/>
            <person name="Gellesch M."/>
            <person name="Goldberg J."/>
            <person name="Griggs A."/>
            <person name="Gujja S."/>
            <person name="Heiman D."/>
            <person name="Howarth C."/>
            <person name="Larson L."/>
            <person name="Lui A."/>
            <person name="MacDonald P.J.P."/>
            <person name="Mehta T."/>
            <person name="Montmayeur A."/>
            <person name="Murphy C."/>
            <person name="Neiman D."/>
            <person name="Pearson M."/>
            <person name="Priest M."/>
            <person name="Roberts A."/>
            <person name="Saif S."/>
            <person name="Shea T."/>
            <person name="Shenoy N."/>
            <person name="Sisk P."/>
            <person name="Stolte C."/>
            <person name="Sykes S."/>
            <person name="Yandava C."/>
            <person name="Wortman J."/>
            <person name="Nusbaum C."/>
            <person name="Birren B."/>
        </authorList>
    </citation>
    <scope>NUCLEOTIDE SEQUENCE</scope>
    <source>
        <strain evidence="3">ATCC 64411</strain>
    </source>
</reference>
<organism evidence="4 5">
    <name type="scientific">Magnaporthiopsis poae (strain ATCC 64411 / 73-15)</name>
    <name type="common">Kentucky bluegrass fungus</name>
    <name type="synonym">Magnaporthe poae</name>
    <dbReference type="NCBI Taxonomy" id="644358"/>
    <lineage>
        <taxon>Eukaryota</taxon>
        <taxon>Fungi</taxon>
        <taxon>Dikarya</taxon>
        <taxon>Ascomycota</taxon>
        <taxon>Pezizomycotina</taxon>
        <taxon>Sordariomycetes</taxon>
        <taxon>Sordariomycetidae</taxon>
        <taxon>Magnaporthales</taxon>
        <taxon>Magnaporthaceae</taxon>
        <taxon>Magnaporthiopsis</taxon>
    </lineage>
</organism>
<protein>
    <recommendedName>
        <fullName evidence="2">GLEYA adhesin domain-containing protein</fullName>
    </recommendedName>
</protein>
<dbReference type="STRING" id="644358.A0A0C4E9R0"/>
<dbReference type="Gene3D" id="2.60.120.1560">
    <property type="match status" value="1"/>
</dbReference>
<keyword evidence="1" id="KW-0732">Signal</keyword>
<feature type="signal peptide" evidence="1">
    <location>
        <begin position="1"/>
        <end position="16"/>
    </location>
</feature>
<dbReference type="eggNOG" id="ENOG502T4D8">
    <property type="taxonomic scope" value="Eukaryota"/>
</dbReference>
<dbReference type="EMBL" id="ADBL01002393">
    <property type="status" value="NOT_ANNOTATED_CDS"/>
    <property type="molecule type" value="Genomic_DNA"/>
</dbReference>
<reference evidence="4" key="4">
    <citation type="journal article" date="2015" name="G3 (Bethesda)">
        <title>Genome sequences of three phytopathogenic species of the Magnaporthaceae family of fungi.</title>
        <authorList>
            <person name="Okagaki L.H."/>
            <person name="Nunes C.C."/>
            <person name="Sailsbery J."/>
            <person name="Clay B."/>
            <person name="Brown D."/>
            <person name="John T."/>
            <person name="Oh Y."/>
            <person name="Young N."/>
            <person name="Fitzgerald M."/>
            <person name="Haas B.J."/>
            <person name="Zeng Q."/>
            <person name="Young S."/>
            <person name="Adiconis X."/>
            <person name="Fan L."/>
            <person name="Levin J.Z."/>
            <person name="Mitchell T.K."/>
            <person name="Okubara P.A."/>
            <person name="Farman M.L."/>
            <person name="Kohn L.M."/>
            <person name="Birren B."/>
            <person name="Ma L.-J."/>
            <person name="Dean R.A."/>
        </authorList>
    </citation>
    <scope>NUCLEOTIDE SEQUENCE</scope>
    <source>
        <strain evidence="4">ATCC 64411 / 73-15</strain>
    </source>
</reference>
<dbReference type="AlphaFoldDB" id="A0A0C4E9R0"/>
<dbReference type="InterPro" id="IPR018871">
    <property type="entry name" value="GLEYA_adhesin_domain"/>
</dbReference>
<evidence type="ECO:0000313" key="4">
    <source>
        <dbReference type="EnsemblFungi" id="MAPG_09358T0"/>
    </source>
</evidence>
<reference evidence="5" key="2">
    <citation type="submission" date="2010-05" db="EMBL/GenBank/DDBJ databases">
        <title>The genome sequence of Magnaporthe poae strain ATCC 64411.</title>
        <authorList>
            <person name="Ma L.-J."/>
            <person name="Dead R."/>
            <person name="Young S."/>
            <person name="Zeng Q."/>
            <person name="Koehrsen M."/>
            <person name="Alvarado L."/>
            <person name="Berlin A."/>
            <person name="Chapman S.B."/>
            <person name="Chen Z."/>
            <person name="Freedman E."/>
            <person name="Gellesch M."/>
            <person name="Goldberg J."/>
            <person name="Griggs A."/>
            <person name="Gujja S."/>
            <person name="Heilman E.R."/>
            <person name="Heiman D."/>
            <person name="Hepburn T."/>
            <person name="Howarth C."/>
            <person name="Jen D."/>
            <person name="Larson L."/>
            <person name="Mehta T."/>
            <person name="Neiman D."/>
            <person name="Pearson M."/>
            <person name="Roberts A."/>
            <person name="Saif S."/>
            <person name="Shea T."/>
            <person name="Shenoy N."/>
            <person name="Sisk P."/>
            <person name="Stolte C."/>
            <person name="Sykes S."/>
            <person name="Walk T."/>
            <person name="White J."/>
            <person name="Yandava C."/>
            <person name="Haas B."/>
            <person name="Nusbaum C."/>
            <person name="Birren B."/>
        </authorList>
    </citation>
    <scope>NUCLEOTIDE SEQUENCE [LARGE SCALE GENOMIC DNA]</scope>
    <source>
        <strain evidence="5">ATCC 64411 / 73-15</strain>
    </source>
</reference>
<accession>A0A0C4E9R0</accession>
<dbReference type="OrthoDB" id="4388755at2759"/>
<dbReference type="EMBL" id="GL876976">
    <property type="protein sequence ID" value="KLU90832.1"/>
    <property type="molecule type" value="Genomic_DNA"/>
</dbReference>